<evidence type="ECO:0000313" key="6">
    <source>
        <dbReference type="Proteomes" id="UP000484988"/>
    </source>
</evidence>
<dbReference type="InterPro" id="IPR051455">
    <property type="entry name" value="Bact_solute-bind_prot3"/>
</dbReference>
<accession>A0A6A0AWN7</accession>
<dbReference type="GO" id="GO:0005576">
    <property type="term" value="C:extracellular region"/>
    <property type="evidence" value="ECO:0007669"/>
    <property type="project" value="TreeGrafter"/>
</dbReference>
<keyword evidence="2" id="KW-0813">Transport</keyword>
<evidence type="ECO:0000256" key="3">
    <source>
        <dbReference type="ARBA" id="ARBA00022729"/>
    </source>
</evidence>
<dbReference type="Pfam" id="PF00497">
    <property type="entry name" value="SBP_bac_3"/>
    <property type="match status" value="1"/>
</dbReference>
<sequence>MPATFPKPRSSLRLPGRIGRSAAVLALLLGLASCSSEEPEPEFLGRSRITVATHNDLPGMSYSKNYDRSGLDFLVFQHVKEELDPVPFSEPMDVTSGGRVTQLRQGKADMVIASFSITSEKMKLIDFVGPYLKTRQGFLVGPDSGDVQQLSDLSGTRICTWEGTTSKEALEDIKNTVHAEPVVLTDASDCIEQLLDHGVQAVSTDQTILYGFAQRYEDDGLRVVPDVTIGVPQDYGIGLPKGHREDCRKLKDWLKEYVGTSTWIRDVETSLPALTAADTAWISKHKPSDEEIEARSCRDNISP</sequence>
<evidence type="ECO:0000256" key="1">
    <source>
        <dbReference type="ARBA" id="ARBA00010333"/>
    </source>
</evidence>
<dbReference type="SMART" id="SM00062">
    <property type="entry name" value="PBPb"/>
    <property type="match status" value="1"/>
</dbReference>
<comment type="caution">
    <text evidence="5">The sequence shown here is derived from an EMBL/GenBank/DDBJ whole genome shotgun (WGS) entry which is preliminary data.</text>
</comment>
<feature type="domain" description="Solute-binding protein family 3/N-terminal" evidence="4">
    <location>
        <begin position="48"/>
        <end position="285"/>
    </location>
</feature>
<proteinExistence type="inferred from homology"/>
<dbReference type="RefSeq" id="WP_254076763.1">
    <property type="nucleotide sequence ID" value="NZ_BLLG01000007.1"/>
</dbReference>
<dbReference type="Gene3D" id="3.40.190.10">
    <property type="entry name" value="Periplasmic binding protein-like II"/>
    <property type="match status" value="2"/>
</dbReference>
<evidence type="ECO:0000259" key="4">
    <source>
        <dbReference type="SMART" id="SM00062"/>
    </source>
</evidence>
<dbReference type="EMBL" id="BLLG01000007">
    <property type="protein sequence ID" value="GFH36835.1"/>
    <property type="molecule type" value="Genomic_DNA"/>
</dbReference>
<comment type="similarity">
    <text evidence="1">Belongs to the bacterial solute-binding protein 3 family.</text>
</comment>
<keyword evidence="6" id="KW-1185">Reference proteome</keyword>
<keyword evidence="3" id="KW-0732">Signal</keyword>
<dbReference type="GO" id="GO:0030288">
    <property type="term" value="C:outer membrane-bounded periplasmic space"/>
    <property type="evidence" value="ECO:0007669"/>
    <property type="project" value="TreeGrafter"/>
</dbReference>
<evidence type="ECO:0000313" key="5">
    <source>
        <dbReference type="EMBL" id="GFH36835.1"/>
    </source>
</evidence>
<dbReference type="AlphaFoldDB" id="A0A6A0AWN7"/>
<gene>
    <name evidence="5" type="ORF">SCWH03_30680</name>
</gene>
<name>A0A6A0AWN7_9ACTN</name>
<reference evidence="5 6" key="1">
    <citation type="submission" date="2020-02" db="EMBL/GenBank/DDBJ databases">
        <title>Whole Genome Shotgun Sequence of Streptomyces sp. strain CWH03.</title>
        <authorList>
            <person name="Dohra H."/>
            <person name="Kodani S."/>
            <person name="Yamamura H."/>
        </authorList>
    </citation>
    <scope>NUCLEOTIDE SEQUENCE [LARGE SCALE GENOMIC DNA]</scope>
    <source>
        <strain evidence="5 6">CWH03</strain>
    </source>
</reference>
<protein>
    <submittedName>
        <fullName evidence="5">Transporter substrate-binding domain-containing protein</fullName>
    </submittedName>
</protein>
<organism evidence="5 6">
    <name type="scientific">Streptomyces pacificus</name>
    <dbReference type="NCBI Taxonomy" id="2705029"/>
    <lineage>
        <taxon>Bacteria</taxon>
        <taxon>Bacillati</taxon>
        <taxon>Actinomycetota</taxon>
        <taxon>Actinomycetes</taxon>
        <taxon>Kitasatosporales</taxon>
        <taxon>Streptomycetaceae</taxon>
        <taxon>Streptomyces</taxon>
    </lineage>
</organism>
<dbReference type="PANTHER" id="PTHR30085">
    <property type="entry name" value="AMINO ACID ABC TRANSPORTER PERMEASE"/>
    <property type="match status" value="1"/>
</dbReference>
<dbReference type="PANTHER" id="PTHR30085:SF6">
    <property type="entry name" value="ABC TRANSPORTER GLUTAMINE-BINDING PROTEIN GLNH"/>
    <property type="match status" value="1"/>
</dbReference>
<dbReference type="Proteomes" id="UP000484988">
    <property type="component" value="Unassembled WGS sequence"/>
</dbReference>
<dbReference type="PROSITE" id="PS51257">
    <property type="entry name" value="PROKAR_LIPOPROTEIN"/>
    <property type="match status" value="1"/>
</dbReference>
<dbReference type="GO" id="GO:0006865">
    <property type="term" value="P:amino acid transport"/>
    <property type="evidence" value="ECO:0007669"/>
    <property type="project" value="TreeGrafter"/>
</dbReference>
<dbReference type="SUPFAM" id="SSF53850">
    <property type="entry name" value="Periplasmic binding protein-like II"/>
    <property type="match status" value="1"/>
</dbReference>
<evidence type="ECO:0000256" key="2">
    <source>
        <dbReference type="ARBA" id="ARBA00022448"/>
    </source>
</evidence>
<dbReference type="InterPro" id="IPR001638">
    <property type="entry name" value="Solute-binding_3/MltF_N"/>
</dbReference>